<gene>
    <name evidence="3" type="ORF">UL82_07525</name>
</gene>
<dbReference type="HOGENOM" id="CLU_2154135_0_0_11"/>
<dbReference type="AlphaFoldDB" id="A0A0F6TDF1"/>
<dbReference type="InterPro" id="IPR046022">
    <property type="entry name" value="DUF5979"/>
</dbReference>
<dbReference type="Proteomes" id="UP000033457">
    <property type="component" value="Chromosome"/>
</dbReference>
<feature type="region of interest" description="Disordered" evidence="1">
    <location>
        <begin position="83"/>
        <end position="111"/>
    </location>
</feature>
<dbReference type="EMBL" id="CP011312">
    <property type="protein sequence ID" value="AKE41666.1"/>
    <property type="molecule type" value="Genomic_DNA"/>
</dbReference>
<dbReference type="RefSeq" id="WP_046440048.1">
    <property type="nucleotide sequence ID" value="NZ_CP011312.1"/>
</dbReference>
<keyword evidence="4" id="KW-1185">Reference proteome</keyword>
<reference evidence="3 4" key="1">
    <citation type="journal article" date="2015" name="Genome Announc.">
        <title>Complete Genome Sequence of Corynebacterium kutscheri DSM 20755, a Corynebacterial Type Strain with Remarkably Low G+C Content of Chromosomal DNA.</title>
        <authorList>
            <person name="Ruckert C."/>
            <person name="Albersmeier A."/>
            <person name="Winkler A."/>
            <person name="Tauch A."/>
        </authorList>
    </citation>
    <scope>NUCLEOTIDE SEQUENCE [LARGE SCALE GENOMIC DNA]</scope>
    <source>
        <strain evidence="3 4">DSM 20755</strain>
    </source>
</reference>
<feature type="compositionally biased region" description="Basic and acidic residues" evidence="1">
    <location>
        <begin position="92"/>
        <end position="102"/>
    </location>
</feature>
<accession>A0A0F6TDF1</accession>
<protein>
    <recommendedName>
        <fullName evidence="2">DUF5979 domain-containing protein</fullName>
    </recommendedName>
</protein>
<dbReference type="KEGG" id="cku:UL82_07525"/>
<dbReference type="Pfam" id="PF19407">
    <property type="entry name" value="DUF5979"/>
    <property type="match status" value="1"/>
</dbReference>
<evidence type="ECO:0000256" key="1">
    <source>
        <dbReference type="SAM" id="MobiDB-lite"/>
    </source>
</evidence>
<evidence type="ECO:0000313" key="3">
    <source>
        <dbReference type="EMBL" id="AKE41666.1"/>
    </source>
</evidence>
<organism evidence="3 4">
    <name type="scientific">Corynebacterium kutscheri</name>
    <dbReference type="NCBI Taxonomy" id="35755"/>
    <lineage>
        <taxon>Bacteria</taxon>
        <taxon>Bacillati</taxon>
        <taxon>Actinomycetota</taxon>
        <taxon>Actinomycetes</taxon>
        <taxon>Mycobacteriales</taxon>
        <taxon>Corynebacteriaceae</taxon>
        <taxon>Corynebacterium</taxon>
    </lineage>
</organism>
<sequence length="111" mass="12678">MYNKYTKEAVKPAPKTGSFALEKKVTGTQTDKEFEFTWVCRNEDNSIVRNTAKLKNGQKILVDNLPLESTCQIAEKTASIPGYKHSLTWPTNEEKTPRKYPEHSPTWTKST</sequence>
<evidence type="ECO:0000259" key="2">
    <source>
        <dbReference type="Pfam" id="PF19407"/>
    </source>
</evidence>
<dbReference type="Gene3D" id="2.60.40.1140">
    <property type="entry name" value="Collagen-binding surface protein Cna, B-type domain"/>
    <property type="match status" value="1"/>
</dbReference>
<name>A0A0F6TDF1_9CORY</name>
<proteinExistence type="predicted"/>
<feature type="domain" description="DUF5979" evidence="2">
    <location>
        <begin position="19"/>
        <end position="96"/>
    </location>
</feature>
<dbReference type="OrthoDB" id="4424693at2"/>
<evidence type="ECO:0000313" key="4">
    <source>
        <dbReference type="Proteomes" id="UP000033457"/>
    </source>
</evidence>